<name>A0ABM7PZR0_SINCY</name>
<dbReference type="EMBL" id="AP024525">
    <property type="protein sequence ID" value="BCT77796.1"/>
    <property type="molecule type" value="Genomic_DNA"/>
</dbReference>
<dbReference type="Proteomes" id="UP001319861">
    <property type="component" value="Chromosome"/>
</dbReference>
<sequence length="90" mass="9405">MLGDRGEHVVPREVHPLDGQAELGGDEVRGGRLVAAAHAVFVAQAEEGRRVGVDARELQDAGDEGPAGSLTAHGIVSQYISRSHSVMAPQ</sequence>
<feature type="compositionally biased region" description="Basic and acidic residues" evidence="1">
    <location>
        <begin position="1"/>
        <end position="16"/>
    </location>
</feature>
<reference evidence="2 3" key="1">
    <citation type="journal article" date="2021" name="J. Biosci. Bioeng.">
        <title>Identification and characterization of a chc gene cluster responsible for the aromatization pathway of cyclohexanecarboxylate degradation in Sinomonas cyclohexanicum ATCC 51369.</title>
        <authorList>
            <person name="Yamamoto T."/>
            <person name="Hasegawa Y."/>
            <person name="Lau P.C.K."/>
            <person name="Iwaki H."/>
        </authorList>
    </citation>
    <scope>NUCLEOTIDE SEQUENCE [LARGE SCALE GENOMIC DNA]</scope>
    <source>
        <strain evidence="2 3">ATCC 51369</strain>
    </source>
</reference>
<organism evidence="2 3">
    <name type="scientific">Sinomonas cyclohexanicum</name>
    <name type="common">Corynebacterium cyclohexanicum</name>
    <dbReference type="NCBI Taxonomy" id="322009"/>
    <lineage>
        <taxon>Bacteria</taxon>
        <taxon>Bacillati</taxon>
        <taxon>Actinomycetota</taxon>
        <taxon>Actinomycetes</taxon>
        <taxon>Micrococcales</taxon>
        <taxon>Micrococcaceae</taxon>
        <taxon>Sinomonas</taxon>
    </lineage>
</organism>
<evidence type="ECO:0000313" key="2">
    <source>
        <dbReference type="EMBL" id="BCT77796.1"/>
    </source>
</evidence>
<gene>
    <name evidence="2" type="ORF">SCMU_36380</name>
</gene>
<evidence type="ECO:0000256" key="1">
    <source>
        <dbReference type="SAM" id="MobiDB-lite"/>
    </source>
</evidence>
<accession>A0ABM7PZR0</accession>
<feature type="region of interest" description="Disordered" evidence="1">
    <location>
        <begin position="1"/>
        <end position="23"/>
    </location>
</feature>
<keyword evidence="3" id="KW-1185">Reference proteome</keyword>
<evidence type="ECO:0000313" key="3">
    <source>
        <dbReference type="Proteomes" id="UP001319861"/>
    </source>
</evidence>
<protein>
    <submittedName>
        <fullName evidence="2">Uncharacterized protein</fullName>
    </submittedName>
</protein>
<proteinExistence type="predicted"/>